<sequence>MSKTLPYRSQLFAAVFLLSTSYISASQALDDESSSPTWDVAAPHYSVDAQTLPLNVSEGTWMNLDVSPDGRHIAFDMLGDIYQLPISGGKAEPLLSGHAWEIQPQYSPDGRFLAFTSDRNGADNIWVMDLSNPGNKQQITHETFRLLNNPSWHPSGNYLVAKKHFTTSRSLGTGEVWLYDANIDAGIARENLSGSVLVERPSAAFQKELGEPTFSADGQSVFYIQNTTPGNTFIYHEDSNGEVMAIKRYDLQSGETSKVVGGAGGAVRPTPSPDGKSLAFVKRVRAASRLFVMDLESGEQTMLVDDLDPDMQETWAVQGAYPTMAWMPDSQEIVYWSKGKIWRVDVATKRSVNIPFEVNDERTAYPAVQVAVEVAPDTLKTSMPRFAVQSPSSNTVVFESMGKLYSRYPDGKTKRLTRDNGNSRELSPAFSPDGKTVFYLSWTDSGLGSVRKVRATGGRSAAVYSTPGHYVDLSVSSDGKTLLFTKLSGSSLTNPYWGKKPGIYTYTLGDKTAKFVSKRGRSPHFGPNDRIFATERVSSAVGRGSDDASSELISMNRAGEDIKSHAHSPLATVMFISPDGHHVAYREAGRLYVAALPVTGRSIALSSIADNTSGPSAFATERISAPGGEFVKWSADSKQVSWSVGPKFMAYRLDGSLGTSSRKSVELADLSLSVEADRPDGVVAFINAHVITMNDARKTIENGAVVVTENRISAVGEMGSVSIPEEAKIVDLAGRTLLPGYIDAHAHGPYARDDIIPQQNWSLLAHLGLGVTTVHNPSSRAAQVFPAAEYQRAGVTLGPRIFSTGEIIYGAKSTGFDPIESLDDAKAVVARLKAQGAISVKNYNQPRRAQRQMVIEAARDAGMLVVAEGGSLYNLDMNLVADGSTGIEHNIPTLNIYDDVRDFWSQTDVGYTPTLVVTYGGLTSEDRFYRDTEVWKHPLLAQFVPPTVLQPRSVRRVTSPEPDFRDDDAAAAAKELMELGVIVNTGAHGQREGLATHWEMWSFAEGGMSPMQMLSTATINPAKYLGMDSDLGSIEKGKLADLQVVDGNPLKNVKVTDQITHVMLNGRLYRASDLGEEVTGDSEAPTLWWHGLPQHEIR</sequence>
<dbReference type="Pfam" id="PF01979">
    <property type="entry name" value="Amidohydro_1"/>
    <property type="match status" value="1"/>
</dbReference>
<keyword evidence="5" id="KW-1185">Reference proteome</keyword>
<dbReference type="EMBL" id="CP036501">
    <property type="protein sequence ID" value="UZP74609.1"/>
    <property type="molecule type" value="Genomic_DNA"/>
</dbReference>
<dbReference type="SUPFAM" id="SSF51338">
    <property type="entry name" value="Composite domain of metallo-dependent hydrolases"/>
    <property type="match status" value="1"/>
</dbReference>
<feature type="region of interest" description="Disordered" evidence="1">
    <location>
        <begin position="409"/>
        <end position="428"/>
    </location>
</feature>
<dbReference type="SUPFAM" id="SSF51556">
    <property type="entry name" value="Metallo-dependent hydrolases"/>
    <property type="match status" value="1"/>
</dbReference>
<dbReference type="RefSeq" id="WP_279241065.1">
    <property type="nucleotide sequence ID" value="NZ_CP036501.1"/>
</dbReference>
<dbReference type="SUPFAM" id="SSF82171">
    <property type="entry name" value="DPP6 N-terminal domain-like"/>
    <property type="match status" value="1"/>
</dbReference>
<dbReference type="Gene3D" id="3.30.110.90">
    <property type="entry name" value="Amidohydrolase"/>
    <property type="match status" value="1"/>
</dbReference>
<feature type="domain" description="Amidohydrolase-related" evidence="3">
    <location>
        <begin position="736"/>
        <end position="1068"/>
    </location>
</feature>
<evidence type="ECO:0000256" key="2">
    <source>
        <dbReference type="SAM" id="SignalP"/>
    </source>
</evidence>
<evidence type="ECO:0000313" key="4">
    <source>
        <dbReference type="EMBL" id="UZP74609.1"/>
    </source>
</evidence>
<feature type="signal peptide" evidence="2">
    <location>
        <begin position="1"/>
        <end position="28"/>
    </location>
</feature>
<dbReference type="InterPro" id="IPR006680">
    <property type="entry name" value="Amidohydro-rel"/>
</dbReference>
<accession>A0ABY6Q7L9</accession>
<gene>
    <name evidence="4" type="ORF">E0F26_07580</name>
</gene>
<dbReference type="InterPro" id="IPR051781">
    <property type="entry name" value="Metallo-dep_Hydrolase"/>
</dbReference>
<dbReference type="InterPro" id="IPR011659">
    <property type="entry name" value="WD40"/>
</dbReference>
<dbReference type="SUPFAM" id="SSF69304">
    <property type="entry name" value="Tricorn protease N-terminal domain"/>
    <property type="match status" value="1"/>
</dbReference>
<evidence type="ECO:0000256" key="1">
    <source>
        <dbReference type="SAM" id="MobiDB-lite"/>
    </source>
</evidence>
<protein>
    <submittedName>
        <fullName evidence="4">Amidohydrolase</fullName>
    </submittedName>
</protein>
<keyword evidence="2" id="KW-0732">Signal</keyword>
<dbReference type="InterPro" id="IPR032466">
    <property type="entry name" value="Metal_Hydrolase"/>
</dbReference>
<organism evidence="4 5">
    <name type="scientific">Candidatus Paraluminiphilus aquimaris</name>
    <dbReference type="NCBI Taxonomy" id="2518994"/>
    <lineage>
        <taxon>Bacteria</taxon>
        <taxon>Pseudomonadati</taxon>
        <taxon>Pseudomonadota</taxon>
        <taxon>Gammaproteobacteria</taxon>
        <taxon>Cellvibrionales</taxon>
        <taxon>Halieaceae</taxon>
        <taxon>Candidatus Paraluminiphilus</taxon>
    </lineage>
</organism>
<evidence type="ECO:0000313" key="5">
    <source>
        <dbReference type="Proteomes" id="UP001317963"/>
    </source>
</evidence>
<feature type="chain" id="PRO_5046683120" evidence="2">
    <location>
        <begin position="29"/>
        <end position="1098"/>
    </location>
</feature>
<dbReference type="Gene3D" id="2.120.10.30">
    <property type="entry name" value="TolB, C-terminal domain"/>
    <property type="match status" value="3"/>
</dbReference>
<feature type="compositionally biased region" description="Basic and acidic residues" evidence="1">
    <location>
        <begin position="409"/>
        <end position="422"/>
    </location>
</feature>
<dbReference type="Gene3D" id="3.40.50.10910">
    <property type="entry name" value="Amidohydrolase"/>
    <property type="match status" value="1"/>
</dbReference>
<dbReference type="Gene3D" id="2.30.40.10">
    <property type="entry name" value="Urease, subunit C, domain 1"/>
    <property type="match status" value="1"/>
</dbReference>
<dbReference type="PANTHER" id="PTHR43135:SF3">
    <property type="entry name" value="ALPHA-D-RIBOSE 1-METHYLPHOSPHONATE 5-TRIPHOSPHATE DIPHOSPHATASE"/>
    <property type="match status" value="1"/>
</dbReference>
<dbReference type="Proteomes" id="UP001317963">
    <property type="component" value="Chromosome"/>
</dbReference>
<name>A0ABY6Q7L9_9GAMM</name>
<evidence type="ECO:0000259" key="3">
    <source>
        <dbReference type="Pfam" id="PF01979"/>
    </source>
</evidence>
<proteinExistence type="predicted"/>
<reference evidence="4 5" key="1">
    <citation type="submission" date="2019-02" db="EMBL/GenBank/DDBJ databases">
        <title>Halieaceae_genomes.</title>
        <authorList>
            <person name="Li S.-H."/>
        </authorList>
    </citation>
    <scope>NUCLEOTIDE SEQUENCE [LARGE SCALE GENOMIC DNA]</scope>
    <source>
        <strain evidence="4 5">JH123</strain>
    </source>
</reference>
<dbReference type="PANTHER" id="PTHR43135">
    <property type="entry name" value="ALPHA-D-RIBOSE 1-METHYLPHOSPHONATE 5-TRIPHOSPHATE DIPHOSPHATASE"/>
    <property type="match status" value="1"/>
</dbReference>
<dbReference type="InterPro" id="IPR011059">
    <property type="entry name" value="Metal-dep_hydrolase_composite"/>
</dbReference>
<dbReference type="InterPro" id="IPR011042">
    <property type="entry name" value="6-blade_b-propeller_TolB-like"/>
</dbReference>
<dbReference type="Pfam" id="PF07676">
    <property type="entry name" value="PD40"/>
    <property type="match status" value="3"/>
</dbReference>
<dbReference type="Gene3D" id="1.20.58.520">
    <property type="entry name" value="Amidohydrolase"/>
    <property type="match status" value="1"/>
</dbReference>